<proteinExistence type="predicted"/>
<evidence type="ECO:0000313" key="1">
    <source>
        <dbReference type="EMBL" id="ODS23921.1"/>
    </source>
</evidence>
<comment type="caution">
    <text evidence="1">The sequence shown here is derived from an EMBL/GenBank/DDBJ whole genome shotgun (WGS) entry which is preliminary data.</text>
</comment>
<dbReference type="AlphaFoldDB" id="A0A1D2QQR8"/>
<dbReference type="EMBL" id="MDLC01000017">
    <property type="protein sequence ID" value="ODS23921.1"/>
    <property type="molecule type" value="Genomic_DNA"/>
</dbReference>
<gene>
    <name evidence="1" type="ORF">AB835_06260</name>
</gene>
<dbReference type="Proteomes" id="UP000242502">
    <property type="component" value="Unassembled WGS sequence"/>
</dbReference>
<sequence length="155" mass="17336">MERRDGSFNPDEITHFIIRNNYASLADVKIDVSGKDPHIQPFAKGDEISLEIIGSTPDTKQVIWEDGRVIREVSLNDDDVSDDFQMPNSDNYDFNAIKYRAGSYGPQDLHEIINFDNNTYLGSVLDRDGIDGGSAARIKTNVENNALVASLETKR</sequence>
<reference evidence="1 2" key="1">
    <citation type="journal article" date="2016" name="Appl. Environ. Microbiol.">
        <title>Lack of Overt Genome Reduction in the Bryostatin-Producing Bryozoan Symbiont "Candidatus Endobugula sertula".</title>
        <authorList>
            <person name="Miller I.J."/>
            <person name="Vanee N."/>
            <person name="Fong S.S."/>
            <person name="Lim-Fong G.E."/>
            <person name="Kwan J.C."/>
        </authorList>
    </citation>
    <scope>NUCLEOTIDE SEQUENCE [LARGE SCALE GENOMIC DNA]</scope>
    <source>
        <strain evidence="1">AB1-4</strain>
    </source>
</reference>
<name>A0A1D2QQR8_9GAMM</name>
<organism evidence="1 2">
    <name type="scientific">Candidatus Endobugula sertula</name>
    <name type="common">Bugula neritina bacterial symbiont</name>
    <dbReference type="NCBI Taxonomy" id="62101"/>
    <lineage>
        <taxon>Bacteria</taxon>
        <taxon>Pseudomonadati</taxon>
        <taxon>Pseudomonadota</taxon>
        <taxon>Gammaproteobacteria</taxon>
        <taxon>Cellvibrionales</taxon>
        <taxon>Cellvibrionaceae</taxon>
        <taxon>Candidatus Endobugula</taxon>
    </lineage>
</organism>
<accession>A0A1D2QQR8</accession>
<evidence type="ECO:0000313" key="2">
    <source>
        <dbReference type="Proteomes" id="UP000242502"/>
    </source>
</evidence>
<protein>
    <submittedName>
        <fullName evidence="1">Uncharacterized protein</fullName>
    </submittedName>
</protein>